<proteinExistence type="predicted"/>
<gene>
    <name evidence="1" type="ORF">AADA34_06985</name>
</gene>
<dbReference type="Gene3D" id="3.40.30.30">
    <property type="entry name" value="Hypothetical protein sa0798"/>
    <property type="match status" value="1"/>
</dbReference>
<dbReference type="RefSeq" id="WP_123144263.1">
    <property type="nucleotide sequence ID" value="NZ_CP033460.1"/>
</dbReference>
<dbReference type="Proteomes" id="UP001380601">
    <property type="component" value="Unassembled WGS sequence"/>
</dbReference>
<evidence type="ECO:0000313" key="2">
    <source>
        <dbReference type="Proteomes" id="UP001380601"/>
    </source>
</evidence>
<dbReference type="SUPFAM" id="SSF52833">
    <property type="entry name" value="Thioredoxin-like"/>
    <property type="match status" value="1"/>
</dbReference>
<dbReference type="Pfam" id="PF07315">
    <property type="entry name" value="DUF1462"/>
    <property type="match status" value="1"/>
</dbReference>
<dbReference type="InterPro" id="IPR038218">
    <property type="entry name" value="YuzD-like_sp"/>
</dbReference>
<dbReference type="InterPro" id="IPR036249">
    <property type="entry name" value="Thioredoxin-like_sf"/>
</dbReference>
<evidence type="ECO:0000313" key="1">
    <source>
        <dbReference type="EMBL" id="MEL0538482.1"/>
    </source>
</evidence>
<organism evidence="1 2">
    <name type="scientific">Staphylococcus debuckii</name>
    <dbReference type="NCBI Taxonomy" id="2044912"/>
    <lineage>
        <taxon>Bacteria</taxon>
        <taxon>Bacillati</taxon>
        <taxon>Bacillota</taxon>
        <taxon>Bacilli</taxon>
        <taxon>Bacillales</taxon>
        <taxon>Staphylococcaceae</taxon>
        <taxon>Staphylococcus</taxon>
    </lineage>
</organism>
<dbReference type="PIRSF" id="PIRSF010603">
    <property type="entry name" value="UCP010603"/>
    <property type="match status" value="1"/>
</dbReference>
<reference evidence="1 2" key="1">
    <citation type="submission" date="2024-04" db="EMBL/GenBank/DDBJ databases">
        <title>Staphylococcus debuckii a clinical isolate.</title>
        <authorList>
            <person name="Magnan C."/>
            <person name="Plumet L."/>
            <person name="Morsli M."/>
            <person name="Molle V."/>
            <person name="Lavigne J.-P."/>
        </authorList>
    </citation>
    <scope>NUCLEOTIDE SEQUENCE [LARGE SCALE GENOMIC DNA]</scope>
    <source>
        <strain evidence="1 2">NSD001</strain>
    </source>
</reference>
<accession>A0ABU9EZR7</accession>
<dbReference type="InterPro" id="IPR009190">
    <property type="entry name" value="DUF1462"/>
</dbReference>
<dbReference type="EMBL" id="JBBWSC010000007">
    <property type="protein sequence ID" value="MEL0538482.1"/>
    <property type="molecule type" value="Genomic_DNA"/>
</dbReference>
<protein>
    <submittedName>
        <fullName evidence="1">YuzD family protein</fullName>
    </submittedName>
</protein>
<name>A0ABU9EZR7_9STAP</name>
<comment type="caution">
    <text evidence="1">The sequence shown here is derived from an EMBL/GenBank/DDBJ whole genome shotgun (WGS) entry which is preliminary data.</text>
</comment>
<sequence>MTKVSVVVYGADVVCASCVNAPTSKDTFDWLQALLKRKYPDINFEYTYIDFQKDTENLSDHDQQYIEQLENDELFYPLVTMDDMLVADGFIQSKQITRFVDEHFES</sequence>
<keyword evidence="2" id="KW-1185">Reference proteome</keyword>